<reference evidence="1 2" key="1">
    <citation type="submission" date="2019-04" db="EMBL/GenBank/DDBJ databases">
        <title>Niastella caeni sp. nov., isolated from activated sludge.</title>
        <authorList>
            <person name="Sheng M."/>
        </authorList>
    </citation>
    <scope>NUCLEOTIDE SEQUENCE [LARGE SCALE GENOMIC DNA]</scope>
    <source>
        <strain evidence="1 2">HX-2-15</strain>
    </source>
</reference>
<protein>
    <submittedName>
        <fullName evidence="1">Uncharacterized protein</fullName>
    </submittedName>
</protein>
<evidence type="ECO:0000313" key="1">
    <source>
        <dbReference type="EMBL" id="THU33022.1"/>
    </source>
</evidence>
<keyword evidence="2" id="KW-1185">Reference proteome</keyword>
<organism evidence="1 2">
    <name type="scientific">Niastella caeni</name>
    <dbReference type="NCBI Taxonomy" id="2569763"/>
    <lineage>
        <taxon>Bacteria</taxon>
        <taxon>Pseudomonadati</taxon>
        <taxon>Bacteroidota</taxon>
        <taxon>Chitinophagia</taxon>
        <taxon>Chitinophagales</taxon>
        <taxon>Chitinophagaceae</taxon>
        <taxon>Niastella</taxon>
    </lineage>
</organism>
<gene>
    <name evidence="1" type="ORF">FAM09_26635</name>
</gene>
<dbReference type="EMBL" id="STFF01000010">
    <property type="protein sequence ID" value="THU33022.1"/>
    <property type="molecule type" value="Genomic_DNA"/>
</dbReference>
<sequence>MKARMLIFLWGSLVYTGCAGHKEAGSLWNAQPSNTDKIRTDGMYNTLDTTLMPNGKRASDYTTTISFIVFKKDQRIYRDNGGNIDSLPFTCEYYKQSNRKARGQYEIKGDSIIAYLPATFIVWGMRFKTYNAWFKGYIKNRDTITGWHVVPPYPKKIGKWSLKLENNQVTFTPHTIYFIKTDAVSCLGTDSLDIQK</sequence>
<dbReference type="OrthoDB" id="9901222at2"/>
<dbReference type="AlphaFoldDB" id="A0A4S8HJJ5"/>
<evidence type="ECO:0000313" key="2">
    <source>
        <dbReference type="Proteomes" id="UP000306918"/>
    </source>
</evidence>
<proteinExistence type="predicted"/>
<comment type="caution">
    <text evidence="1">The sequence shown here is derived from an EMBL/GenBank/DDBJ whole genome shotgun (WGS) entry which is preliminary data.</text>
</comment>
<accession>A0A4S8HJJ5</accession>
<dbReference type="Proteomes" id="UP000306918">
    <property type="component" value="Unassembled WGS sequence"/>
</dbReference>
<name>A0A4S8HJJ5_9BACT</name>
<dbReference type="RefSeq" id="WP_136580212.1">
    <property type="nucleotide sequence ID" value="NZ_STFF01000010.1"/>
</dbReference>